<dbReference type="SUPFAM" id="SSF81383">
    <property type="entry name" value="F-box domain"/>
    <property type="match status" value="1"/>
</dbReference>
<accession>A0A8H4B430</accession>
<protein>
    <recommendedName>
        <fullName evidence="3">F-box domain-containing protein</fullName>
    </recommendedName>
</protein>
<reference evidence="1 2" key="1">
    <citation type="journal article" date="2019" name="Environ. Microbiol.">
        <title>At the nexus of three kingdoms: the genome of the mycorrhizal fungus Gigaspora margarita provides insights into plant, endobacterial and fungal interactions.</title>
        <authorList>
            <person name="Venice F."/>
            <person name="Ghignone S."/>
            <person name="Salvioli di Fossalunga A."/>
            <person name="Amselem J."/>
            <person name="Novero M."/>
            <person name="Xianan X."/>
            <person name="Sedzielewska Toro K."/>
            <person name="Morin E."/>
            <person name="Lipzen A."/>
            <person name="Grigoriev I.V."/>
            <person name="Henrissat B."/>
            <person name="Martin F.M."/>
            <person name="Bonfante P."/>
        </authorList>
    </citation>
    <scope>NUCLEOTIDE SEQUENCE [LARGE SCALE GENOMIC DNA]</scope>
    <source>
        <strain evidence="1 2">BEG34</strain>
    </source>
</reference>
<proteinExistence type="predicted"/>
<dbReference type="EMBL" id="WTPW01000026">
    <property type="protein sequence ID" value="KAF0557827.1"/>
    <property type="molecule type" value="Genomic_DNA"/>
</dbReference>
<dbReference type="Proteomes" id="UP000439903">
    <property type="component" value="Unassembled WGS sequence"/>
</dbReference>
<dbReference type="AlphaFoldDB" id="A0A8H4B430"/>
<evidence type="ECO:0000313" key="1">
    <source>
        <dbReference type="EMBL" id="KAF0557827.1"/>
    </source>
</evidence>
<sequence>MASKMFMGDMPELMEIILINLNNEFRSLYSCAFVSRHWCKMSIPFLWQNPFSFCQNPLFISQYLSSLDENETFVLNECGINVKFPKTLFNYAKFLKILNLYSLEMEVRKWIVSQPISSKPLKSSIYCIVNLLFKLFVESGATLDKLELYFSDFEINPEIFYSLERNEQFFLQLQDLSLGEIPYYNIESITALLEILAKNTTKINVLKLELYSNYEPRTLHALEHIIKSQEQHRQFSLIGIFEYLTKFHGIISALDCQNKSLYEVVIENCTCDTEFKVLMNCKNLGILRIHDCSNLNLLEASLNTLEITCYPIYASSIVQILKKSGMLLQRLKLESLDQPTREKSVLLETLKSFCPNITYLNLTDVEFSTQFFELIGNLPNLQFLTLWDIDETLDDEPKILVMQFAKLLPNIY</sequence>
<evidence type="ECO:0000313" key="2">
    <source>
        <dbReference type="Proteomes" id="UP000439903"/>
    </source>
</evidence>
<dbReference type="Gene3D" id="3.80.10.10">
    <property type="entry name" value="Ribonuclease Inhibitor"/>
    <property type="match status" value="1"/>
</dbReference>
<organism evidence="1 2">
    <name type="scientific">Gigaspora margarita</name>
    <dbReference type="NCBI Taxonomy" id="4874"/>
    <lineage>
        <taxon>Eukaryota</taxon>
        <taxon>Fungi</taxon>
        <taxon>Fungi incertae sedis</taxon>
        <taxon>Mucoromycota</taxon>
        <taxon>Glomeromycotina</taxon>
        <taxon>Glomeromycetes</taxon>
        <taxon>Diversisporales</taxon>
        <taxon>Gigasporaceae</taxon>
        <taxon>Gigaspora</taxon>
    </lineage>
</organism>
<comment type="caution">
    <text evidence="1">The sequence shown here is derived from an EMBL/GenBank/DDBJ whole genome shotgun (WGS) entry which is preliminary data.</text>
</comment>
<evidence type="ECO:0008006" key="3">
    <source>
        <dbReference type="Google" id="ProtNLM"/>
    </source>
</evidence>
<keyword evidence="2" id="KW-1185">Reference proteome</keyword>
<dbReference type="InterPro" id="IPR036047">
    <property type="entry name" value="F-box-like_dom_sf"/>
</dbReference>
<name>A0A8H4B430_GIGMA</name>
<dbReference type="SUPFAM" id="SSF52047">
    <property type="entry name" value="RNI-like"/>
    <property type="match status" value="1"/>
</dbReference>
<dbReference type="InterPro" id="IPR032675">
    <property type="entry name" value="LRR_dom_sf"/>
</dbReference>
<gene>
    <name evidence="1" type="ORF">F8M41_012281</name>
</gene>